<dbReference type="EMBL" id="JAWXYG010000004">
    <property type="protein sequence ID" value="KAK4275274.1"/>
    <property type="molecule type" value="Genomic_DNA"/>
</dbReference>
<reference evidence="6" key="1">
    <citation type="submission" date="2023-10" db="EMBL/GenBank/DDBJ databases">
        <title>Chromosome-level genome of the transformable northern wattle, Acacia crassicarpa.</title>
        <authorList>
            <person name="Massaro I."/>
            <person name="Sinha N.R."/>
            <person name="Poethig S."/>
            <person name="Leichty A.R."/>
        </authorList>
    </citation>
    <scope>NUCLEOTIDE SEQUENCE</scope>
    <source>
        <strain evidence="6">Acra3RX</strain>
        <tissue evidence="6">Leaf</tissue>
    </source>
</reference>
<protein>
    <recommendedName>
        <fullName evidence="3">Regulatory protein RecX</fullName>
    </recommendedName>
</protein>
<dbReference type="GO" id="GO:0006282">
    <property type="term" value="P:regulation of DNA repair"/>
    <property type="evidence" value="ECO:0007669"/>
    <property type="project" value="InterPro"/>
</dbReference>
<evidence type="ECO:0000256" key="2">
    <source>
        <dbReference type="ARBA" id="ARBA00009695"/>
    </source>
</evidence>
<dbReference type="InterPro" id="IPR053925">
    <property type="entry name" value="RecX_HTH_3rd"/>
</dbReference>
<dbReference type="Gene3D" id="1.10.10.10">
    <property type="entry name" value="Winged helix-like DNA-binding domain superfamily/Winged helix DNA-binding domain"/>
    <property type="match status" value="3"/>
</dbReference>
<comment type="caution">
    <text evidence="6">The sequence shown here is derived from an EMBL/GenBank/DDBJ whole genome shotgun (WGS) entry which is preliminary data.</text>
</comment>
<comment type="subcellular location">
    <subcellularLocation>
        <location evidence="1">Cytoplasm</location>
    </subcellularLocation>
</comment>
<name>A0AAE1MRG9_9FABA</name>
<feature type="domain" description="YTH" evidence="5">
    <location>
        <begin position="189"/>
        <end position="316"/>
    </location>
</feature>
<dbReference type="InterPro" id="IPR007275">
    <property type="entry name" value="YTH_domain"/>
</dbReference>
<dbReference type="AlphaFoldDB" id="A0AAE1MRG9"/>
<dbReference type="Proteomes" id="UP001293593">
    <property type="component" value="Unassembled WGS sequence"/>
</dbReference>
<evidence type="ECO:0000259" key="5">
    <source>
        <dbReference type="PROSITE" id="PS50882"/>
    </source>
</evidence>
<evidence type="ECO:0000313" key="6">
    <source>
        <dbReference type="EMBL" id="KAK4275274.1"/>
    </source>
</evidence>
<proteinExistence type="inferred from homology"/>
<dbReference type="InterPro" id="IPR053924">
    <property type="entry name" value="RecX_HTH_2nd"/>
</dbReference>
<evidence type="ECO:0000256" key="4">
    <source>
        <dbReference type="ARBA" id="ARBA00022490"/>
    </source>
</evidence>
<dbReference type="PANTHER" id="PTHR33602">
    <property type="entry name" value="REGULATORY PROTEIN RECX FAMILY PROTEIN"/>
    <property type="match status" value="1"/>
</dbReference>
<keyword evidence="4" id="KW-0963">Cytoplasm</keyword>
<evidence type="ECO:0000256" key="3">
    <source>
        <dbReference type="ARBA" id="ARBA00018111"/>
    </source>
</evidence>
<keyword evidence="7" id="KW-1185">Reference proteome</keyword>
<dbReference type="Pfam" id="PF02631">
    <property type="entry name" value="RecX_HTH2"/>
    <property type="match status" value="1"/>
</dbReference>
<dbReference type="PANTHER" id="PTHR33602:SF1">
    <property type="entry name" value="REGULATORY PROTEIN RECX FAMILY PROTEIN"/>
    <property type="match status" value="1"/>
</dbReference>
<dbReference type="GO" id="GO:0003723">
    <property type="term" value="F:RNA binding"/>
    <property type="evidence" value="ECO:0007669"/>
    <property type="project" value="InterPro"/>
</dbReference>
<dbReference type="Pfam" id="PF21982">
    <property type="entry name" value="RecX_HTH1"/>
    <property type="match status" value="1"/>
</dbReference>
<dbReference type="GO" id="GO:0005737">
    <property type="term" value="C:cytoplasm"/>
    <property type="evidence" value="ECO:0007669"/>
    <property type="project" value="UniProtKB-SubCell"/>
</dbReference>
<accession>A0AAE1MRG9</accession>
<dbReference type="Pfam" id="PF21981">
    <property type="entry name" value="RecX_HTH3"/>
    <property type="match status" value="1"/>
</dbReference>
<evidence type="ECO:0000256" key="1">
    <source>
        <dbReference type="ARBA" id="ARBA00004496"/>
    </source>
</evidence>
<organism evidence="6 7">
    <name type="scientific">Acacia crassicarpa</name>
    <name type="common">northern wattle</name>
    <dbReference type="NCBI Taxonomy" id="499986"/>
    <lineage>
        <taxon>Eukaryota</taxon>
        <taxon>Viridiplantae</taxon>
        <taxon>Streptophyta</taxon>
        <taxon>Embryophyta</taxon>
        <taxon>Tracheophyta</taxon>
        <taxon>Spermatophyta</taxon>
        <taxon>Magnoliopsida</taxon>
        <taxon>eudicotyledons</taxon>
        <taxon>Gunneridae</taxon>
        <taxon>Pentapetalae</taxon>
        <taxon>rosids</taxon>
        <taxon>fabids</taxon>
        <taxon>Fabales</taxon>
        <taxon>Fabaceae</taxon>
        <taxon>Caesalpinioideae</taxon>
        <taxon>mimosoid clade</taxon>
        <taxon>Acacieae</taxon>
        <taxon>Acacia</taxon>
    </lineage>
</organism>
<dbReference type="InterPro" id="IPR053926">
    <property type="entry name" value="RecX_HTH_1st"/>
</dbReference>
<gene>
    <name evidence="6" type="ORF">QN277_018388</name>
</gene>
<sequence length="316" mass="36091">MKMASFAGKIGFKISPQLHCRVYSIPWVIWKNQVTCLKSRHHSSSAPVRYTPKTSSKVKLSETSTQVKNLEKSNYFSRADASESEINGEESDRGKFSQREVSQIQNDLLFGEMGQGCKQMEEVDEVAEKLPIHQASKSCEQDLLQVNKCTVVEESAIKLLAVRALTTVELRKKLLGKRFSSDAVEAVINKFLSKGLINDKLYAESFSRSRWSSSTWGPRRIKQALSKKGVSQADAEKAVELVFKEEDTDEDQKSIFGLSKHSIDHLYDQASKQWNRSHDVPKETRKSRVIRWLQYRGFDWDAIKFILQKLEKQAPL</sequence>
<evidence type="ECO:0000313" key="7">
    <source>
        <dbReference type="Proteomes" id="UP001293593"/>
    </source>
</evidence>
<comment type="similarity">
    <text evidence="2">Belongs to the RecX family.</text>
</comment>
<dbReference type="InterPro" id="IPR036388">
    <property type="entry name" value="WH-like_DNA-bd_sf"/>
</dbReference>
<dbReference type="InterPro" id="IPR003783">
    <property type="entry name" value="Regulatory_RecX"/>
</dbReference>
<dbReference type="HAMAP" id="MF_01114">
    <property type="entry name" value="RecX"/>
    <property type="match status" value="1"/>
</dbReference>
<dbReference type="PROSITE" id="PS50882">
    <property type="entry name" value="YTH"/>
    <property type="match status" value="1"/>
</dbReference>